<evidence type="ECO:0000313" key="4">
    <source>
        <dbReference type="EMBL" id="KAG5587602.1"/>
    </source>
</evidence>
<dbReference type="PANTHER" id="PTHR34222">
    <property type="entry name" value="GAG_PRE-INTEGRS DOMAIN-CONTAINING PROTEIN"/>
    <property type="match status" value="1"/>
</dbReference>
<feature type="domain" description="CCHC-type" evidence="3">
    <location>
        <begin position="11"/>
        <end position="24"/>
    </location>
</feature>
<dbReference type="GO" id="GO:0003676">
    <property type="term" value="F:nucleic acid binding"/>
    <property type="evidence" value="ECO:0007669"/>
    <property type="project" value="InterPro"/>
</dbReference>
<dbReference type="PROSITE" id="PS50158">
    <property type="entry name" value="ZF_CCHC"/>
    <property type="match status" value="1"/>
</dbReference>
<keyword evidence="1" id="KW-0479">Metal-binding</keyword>
<name>A0A9J5XIT1_SOLCO</name>
<keyword evidence="1" id="KW-0862">Zinc</keyword>
<protein>
    <recommendedName>
        <fullName evidence="3">CCHC-type domain-containing protein</fullName>
    </recommendedName>
</protein>
<evidence type="ECO:0000259" key="3">
    <source>
        <dbReference type="PROSITE" id="PS50158"/>
    </source>
</evidence>
<feature type="compositionally biased region" description="Low complexity" evidence="2">
    <location>
        <begin position="258"/>
        <end position="269"/>
    </location>
</feature>
<comment type="caution">
    <text evidence="4">The sequence shown here is derived from an EMBL/GenBank/DDBJ whole genome shotgun (WGS) entry which is preliminary data.</text>
</comment>
<dbReference type="InterPro" id="IPR054722">
    <property type="entry name" value="PolX-like_BBD"/>
</dbReference>
<dbReference type="EMBL" id="JACXVP010000009">
    <property type="protein sequence ID" value="KAG5587602.1"/>
    <property type="molecule type" value="Genomic_DNA"/>
</dbReference>
<dbReference type="Proteomes" id="UP000824120">
    <property type="component" value="Chromosome 9"/>
</dbReference>
<keyword evidence="5" id="KW-1185">Reference proteome</keyword>
<dbReference type="AlphaFoldDB" id="A0A9J5XIT1"/>
<accession>A0A9J5XIT1</accession>
<dbReference type="OrthoDB" id="914071at2759"/>
<organism evidence="4 5">
    <name type="scientific">Solanum commersonii</name>
    <name type="common">Commerson's wild potato</name>
    <name type="synonym">Commerson's nightshade</name>
    <dbReference type="NCBI Taxonomy" id="4109"/>
    <lineage>
        <taxon>Eukaryota</taxon>
        <taxon>Viridiplantae</taxon>
        <taxon>Streptophyta</taxon>
        <taxon>Embryophyta</taxon>
        <taxon>Tracheophyta</taxon>
        <taxon>Spermatophyta</taxon>
        <taxon>Magnoliopsida</taxon>
        <taxon>eudicotyledons</taxon>
        <taxon>Gunneridae</taxon>
        <taxon>Pentapetalae</taxon>
        <taxon>asterids</taxon>
        <taxon>lamiids</taxon>
        <taxon>Solanales</taxon>
        <taxon>Solanaceae</taxon>
        <taxon>Solanoideae</taxon>
        <taxon>Solaneae</taxon>
        <taxon>Solanum</taxon>
    </lineage>
</organism>
<dbReference type="GO" id="GO:0008270">
    <property type="term" value="F:zinc ion binding"/>
    <property type="evidence" value="ECO:0007669"/>
    <property type="project" value="UniProtKB-KW"/>
</dbReference>
<dbReference type="Pfam" id="PF22936">
    <property type="entry name" value="Pol_BBD"/>
    <property type="match status" value="1"/>
</dbReference>
<evidence type="ECO:0000256" key="1">
    <source>
        <dbReference type="PROSITE-ProRule" id="PRU00047"/>
    </source>
</evidence>
<dbReference type="InterPro" id="IPR001878">
    <property type="entry name" value="Znf_CCHC"/>
</dbReference>
<gene>
    <name evidence="4" type="ORF">H5410_048036</name>
</gene>
<reference evidence="4 5" key="1">
    <citation type="submission" date="2020-09" db="EMBL/GenBank/DDBJ databases">
        <title>De no assembly of potato wild relative species, Solanum commersonii.</title>
        <authorList>
            <person name="Cho K."/>
        </authorList>
    </citation>
    <scope>NUCLEOTIDE SEQUENCE [LARGE SCALE GENOMIC DNA]</scope>
    <source>
        <strain evidence="4">LZ3.2</strain>
        <tissue evidence="4">Leaf</tissue>
    </source>
</reference>
<evidence type="ECO:0000256" key="2">
    <source>
        <dbReference type="SAM" id="MobiDB-lite"/>
    </source>
</evidence>
<proteinExistence type="predicted"/>
<keyword evidence="1" id="KW-0863">Zinc-finger</keyword>
<feature type="region of interest" description="Disordered" evidence="2">
    <location>
        <begin position="258"/>
        <end position="297"/>
    </location>
</feature>
<dbReference type="PANTHER" id="PTHR34222:SF33">
    <property type="entry name" value="RETROTRANSPOSON GAG DOMAIN-CONTAINING PROTEIN"/>
    <property type="match status" value="1"/>
</dbReference>
<evidence type="ECO:0000313" key="5">
    <source>
        <dbReference type="Proteomes" id="UP000824120"/>
    </source>
</evidence>
<sequence length="379" mass="43242">MKAKYNLNVTCTYCGKTGHVELNCFRLIGFPDDFQFTHEKGFNNQVKENGDQIRGNRVMTMEETYNKQNFGIDITNQNYSQEQYNQFVKMFKHIRMEEGTNSEMEINVNAVAGTIIKYLGSCFSVTNSSRFRSLSSLTLPLTINLHNYQTILVTHIGTVSLFSNLILENVLYVPSFKYNLMSVHKFCSEFSCTLLFTLNHCVLQGLSMRRPQVFGEVSEGLYLLKPKVKEFVFNFSKNKVVLPSTVFNIPNIPSPESFPSDFPDSSSSPPNCPSPQTSDVTDSNLPTGSLPLRRSERSTKETLPVHLQDYFCSNIFLIPMTESCFAAPITSTGWSKAMQEEIAALRSNHTWDVSYIWTCILYREIQRENFPIMAFQFST</sequence>
<feature type="compositionally biased region" description="Polar residues" evidence="2">
    <location>
        <begin position="276"/>
        <end position="287"/>
    </location>
</feature>